<keyword evidence="9" id="KW-1185">Reference proteome</keyword>
<dbReference type="GO" id="GO:0005634">
    <property type="term" value="C:nucleus"/>
    <property type="evidence" value="ECO:0007669"/>
    <property type="project" value="UniProtKB-SubCell"/>
</dbReference>
<dbReference type="InterPro" id="IPR001005">
    <property type="entry name" value="SANT/Myb"/>
</dbReference>
<name>A0AAD3SK01_NEPGR</name>
<feature type="domain" description="Myb-like" evidence="6">
    <location>
        <begin position="9"/>
        <end position="61"/>
    </location>
</feature>
<dbReference type="InterPro" id="IPR009057">
    <property type="entry name" value="Homeodomain-like_sf"/>
</dbReference>
<organism evidence="8 9">
    <name type="scientific">Nepenthes gracilis</name>
    <name type="common">Slender pitcher plant</name>
    <dbReference type="NCBI Taxonomy" id="150966"/>
    <lineage>
        <taxon>Eukaryota</taxon>
        <taxon>Viridiplantae</taxon>
        <taxon>Streptophyta</taxon>
        <taxon>Embryophyta</taxon>
        <taxon>Tracheophyta</taxon>
        <taxon>Spermatophyta</taxon>
        <taxon>Magnoliopsida</taxon>
        <taxon>eudicotyledons</taxon>
        <taxon>Gunneridae</taxon>
        <taxon>Pentapetalae</taxon>
        <taxon>Caryophyllales</taxon>
        <taxon>Nepenthaceae</taxon>
        <taxon>Nepenthes</taxon>
    </lineage>
</organism>
<dbReference type="EMBL" id="BSYO01000011">
    <property type="protein sequence ID" value="GMH12066.1"/>
    <property type="molecule type" value="Genomic_DNA"/>
</dbReference>
<keyword evidence="3" id="KW-0238">DNA-binding</keyword>
<dbReference type="CDD" id="cd00167">
    <property type="entry name" value="SANT"/>
    <property type="match status" value="2"/>
</dbReference>
<evidence type="ECO:0000259" key="6">
    <source>
        <dbReference type="PROSITE" id="PS50090"/>
    </source>
</evidence>
<comment type="caution">
    <text evidence="8">The sequence shown here is derived from an EMBL/GenBank/DDBJ whole genome shotgun (WGS) entry which is preliminary data.</text>
</comment>
<dbReference type="SUPFAM" id="SSF46689">
    <property type="entry name" value="Homeodomain-like"/>
    <property type="match status" value="1"/>
</dbReference>
<dbReference type="SMART" id="SM00717">
    <property type="entry name" value="SANT"/>
    <property type="match status" value="2"/>
</dbReference>
<evidence type="ECO:0000256" key="5">
    <source>
        <dbReference type="SAM" id="MobiDB-lite"/>
    </source>
</evidence>
<dbReference type="PANTHER" id="PTHR10641:SF1402">
    <property type="entry name" value="TRANSCRIPTION FACTOR MYB8-LIKE"/>
    <property type="match status" value="1"/>
</dbReference>
<feature type="domain" description="HTH myb-type" evidence="7">
    <location>
        <begin position="62"/>
        <end position="116"/>
    </location>
</feature>
<proteinExistence type="predicted"/>
<dbReference type="FunFam" id="1.10.10.60:FF:000001">
    <property type="entry name" value="MYB-related transcription factor"/>
    <property type="match status" value="1"/>
</dbReference>
<protein>
    <submittedName>
        <fullName evidence="8">Uncharacterized protein</fullName>
    </submittedName>
</protein>
<reference evidence="8" key="1">
    <citation type="submission" date="2023-05" db="EMBL/GenBank/DDBJ databases">
        <title>Nepenthes gracilis genome sequencing.</title>
        <authorList>
            <person name="Fukushima K."/>
        </authorList>
    </citation>
    <scope>NUCLEOTIDE SEQUENCE</scope>
    <source>
        <strain evidence="8">SING2019-196</strain>
    </source>
</reference>
<dbReference type="PANTHER" id="PTHR10641">
    <property type="entry name" value="MYB FAMILY TRANSCRIPTION FACTOR"/>
    <property type="match status" value="1"/>
</dbReference>
<sequence>MVRTPTYDRNGLKKGAWSQEEDDKLRAHVLKNGHSNWRELPKFAGLARCGKSCRLRWMNYLRPDVKRGNYTKEEEDHIIKLHDELGKKWSKIAATLPGRTDNEIKNHWHTHLKKRSKQPVQGENDQPRKKLELRIPQSNPADTFDAIASQIVESSLLSPLLSSTANYSSLSSKTNSNDINDDNSPRTNTWSLEEAETAAVASNDGRDMEESVSMSEIFAQLDTESPMTGNNYPYEYDGFQLDYMPKQDEELFSRYLSPFDDENVGIFYDMLHELPGN</sequence>
<evidence type="ECO:0000259" key="7">
    <source>
        <dbReference type="PROSITE" id="PS51294"/>
    </source>
</evidence>
<dbReference type="Gene3D" id="1.10.10.60">
    <property type="entry name" value="Homeodomain-like"/>
    <property type="match status" value="2"/>
</dbReference>
<feature type="domain" description="Myb-like" evidence="6">
    <location>
        <begin position="62"/>
        <end position="112"/>
    </location>
</feature>
<dbReference type="AlphaFoldDB" id="A0AAD3SK01"/>
<keyword evidence="4" id="KW-0539">Nucleus</keyword>
<comment type="subcellular location">
    <subcellularLocation>
        <location evidence="1">Nucleus</location>
    </subcellularLocation>
</comment>
<dbReference type="Pfam" id="PF00249">
    <property type="entry name" value="Myb_DNA-binding"/>
    <property type="match status" value="2"/>
</dbReference>
<accession>A0AAD3SK01</accession>
<dbReference type="InterPro" id="IPR015495">
    <property type="entry name" value="Myb_TF_plants"/>
</dbReference>
<dbReference type="InterPro" id="IPR017930">
    <property type="entry name" value="Myb_dom"/>
</dbReference>
<dbReference type="PROSITE" id="PS50090">
    <property type="entry name" value="MYB_LIKE"/>
    <property type="match status" value="2"/>
</dbReference>
<feature type="region of interest" description="Disordered" evidence="5">
    <location>
        <begin position="167"/>
        <end position="190"/>
    </location>
</feature>
<feature type="domain" description="HTH myb-type" evidence="7">
    <location>
        <begin position="9"/>
        <end position="61"/>
    </location>
</feature>
<evidence type="ECO:0000256" key="1">
    <source>
        <dbReference type="ARBA" id="ARBA00004123"/>
    </source>
</evidence>
<keyword evidence="2" id="KW-0677">Repeat</keyword>
<evidence type="ECO:0000313" key="9">
    <source>
        <dbReference type="Proteomes" id="UP001279734"/>
    </source>
</evidence>
<evidence type="ECO:0000256" key="3">
    <source>
        <dbReference type="ARBA" id="ARBA00023125"/>
    </source>
</evidence>
<evidence type="ECO:0000256" key="4">
    <source>
        <dbReference type="ARBA" id="ARBA00023242"/>
    </source>
</evidence>
<evidence type="ECO:0000313" key="8">
    <source>
        <dbReference type="EMBL" id="GMH12066.1"/>
    </source>
</evidence>
<evidence type="ECO:0000256" key="2">
    <source>
        <dbReference type="ARBA" id="ARBA00022737"/>
    </source>
</evidence>
<dbReference type="GO" id="GO:0003677">
    <property type="term" value="F:DNA binding"/>
    <property type="evidence" value="ECO:0007669"/>
    <property type="project" value="UniProtKB-KW"/>
</dbReference>
<gene>
    <name evidence="8" type="ORF">Nepgr_013907</name>
</gene>
<dbReference type="Proteomes" id="UP001279734">
    <property type="component" value="Unassembled WGS sequence"/>
</dbReference>
<dbReference type="PROSITE" id="PS51294">
    <property type="entry name" value="HTH_MYB"/>
    <property type="match status" value="2"/>
</dbReference>